<protein>
    <submittedName>
        <fullName evidence="3">AAA family ATPase</fullName>
    </submittedName>
</protein>
<organism evidence="3 4">
    <name type="scientific">Gilvimarinus algae</name>
    <dbReference type="NCBI Taxonomy" id="3058037"/>
    <lineage>
        <taxon>Bacteria</taxon>
        <taxon>Pseudomonadati</taxon>
        <taxon>Pseudomonadota</taxon>
        <taxon>Gammaproteobacteria</taxon>
        <taxon>Cellvibrionales</taxon>
        <taxon>Cellvibrionaceae</taxon>
        <taxon>Gilvimarinus</taxon>
    </lineage>
</organism>
<evidence type="ECO:0000313" key="3">
    <source>
        <dbReference type="EMBL" id="MDO3381039.1"/>
    </source>
</evidence>
<gene>
    <name evidence="3" type="ORF">QWI16_02565</name>
</gene>
<dbReference type="Gene3D" id="3.40.50.300">
    <property type="entry name" value="P-loop containing nucleotide triphosphate hydrolases"/>
    <property type="match status" value="1"/>
</dbReference>
<dbReference type="RefSeq" id="WP_302711163.1">
    <property type="nucleotide sequence ID" value="NZ_JAULRT010000032.1"/>
</dbReference>
<dbReference type="InterPro" id="IPR027417">
    <property type="entry name" value="P-loop_NTPase"/>
</dbReference>
<comment type="caution">
    <text evidence="3">The sequence shown here is derived from an EMBL/GenBank/DDBJ whole genome shotgun (WGS) entry which is preliminary data.</text>
</comment>
<feature type="region of interest" description="Disordered" evidence="1">
    <location>
        <begin position="284"/>
        <end position="303"/>
    </location>
</feature>
<dbReference type="Pfam" id="PF05036">
    <property type="entry name" value="SPOR"/>
    <property type="match status" value="1"/>
</dbReference>
<evidence type="ECO:0000313" key="4">
    <source>
        <dbReference type="Proteomes" id="UP001168380"/>
    </source>
</evidence>
<proteinExistence type="predicted"/>
<dbReference type="Gene3D" id="3.30.70.1070">
    <property type="entry name" value="Sporulation related repeat"/>
    <property type="match status" value="1"/>
</dbReference>
<evidence type="ECO:0000259" key="2">
    <source>
        <dbReference type="PROSITE" id="PS51724"/>
    </source>
</evidence>
<dbReference type="EMBL" id="JAULRT010000032">
    <property type="protein sequence ID" value="MDO3381039.1"/>
    <property type="molecule type" value="Genomic_DNA"/>
</dbReference>
<dbReference type="Pfam" id="PF13401">
    <property type="entry name" value="AAA_22"/>
    <property type="match status" value="1"/>
</dbReference>
<dbReference type="SUPFAM" id="SSF52540">
    <property type="entry name" value="P-loop containing nucleoside triphosphate hydrolases"/>
    <property type="match status" value="1"/>
</dbReference>
<feature type="domain" description="SPOR" evidence="2">
    <location>
        <begin position="376"/>
        <end position="454"/>
    </location>
</feature>
<keyword evidence="4" id="KW-1185">Reference proteome</keyword>
<dbReference type="InterPro" id="IPR049945">
    <property type="entry name" value="AAA_22"/>
</dbReference>
<reference evidence="3" key="1">
    <citation type="submission" date="2023-07" db="EMBL/GenBank/DDBJ databases">
        <title>Gilvimarinus algae sp. nov., isolated from the surface of Kelp.</title>
        <authorList>
            <person name="Sun Y.Y."/>
            <person name="Gong Y."/>
            <person name="Du Z.J."/>
        </authorList>
    </citation>
    <scope>NUCLEOTIDE SEQUENCE</scope>
    <source>
        <strain evidence="3">SDUM040014</strain>
    </source>
</reference>
<accession>A0ABT8TBR7</accession>
<dbReference type="InterPro" id="IPR007730">
    <property type="entry name" value="SPOR-like_dom"/>
</dbReference>
<name>A0ABT8TBR7_9GAMM</name>
<sequence>MSISNYIDSLGLSSDPFKAKSNSLWSGLEEFAHRIQHTVEFSAHFVVIYGGRGTGKSELALYLYRRLADSNSPLLYSARADGTFLGVLSSFHDHLALPALPSQNTDGLSLQVEESLKLSSSETVVVLVDDANFLSCESIYFLASLACRGNIGLILFSEANLNDLCPASLFSSAEVFELPEPALEDIIEALHCRLRGVGYSGQGILGDAEAEQLWRASDGSIQKFLENAEKWLQAKYVESPERSLPLKVNSHGLPVIHIIAISALLATLGVTCLYSGENAGVQEGGDLSVQPKEPSHESSVSVEILASSSQAPASSSLAVTSPAHSDVGSGEASSFASSSLGIHTQDVVPEVELEAQAAAVRPKASVWTEDELEVMSWPPDEYTIQVLGVASYESADRFILAQSNASLLKLVRSKRQGKQWFIVLAGRYQSLAEARNRLGSLPQSQAKAGAWPRTVSEVQELISAYP</sequence>
<evidence type="ECO:0000256" key="1">
    <source>
        <dbReference type="SAM" id="MobiDB-lite"/>
    </source>
</evidence>
<dbReference type="Proteomes" id="UP001168380">
    <property type="component" value="Unassembled WGS sequence"/>
</dbReference>
<dbReference type="PROSITE" id="PS51724">
    <property type="entry name" value="SPOR"/>
    <property type="match status" value="1"/>
</dbReference>
<dbReference type="InterPro" id="IPR036680">
    <property type="entry name" value="SPOR-like_sf"/>
</dbReference>